<gene>
    <name evidence="5" type="primary">LOC118418151</name>
</gene>
<dbReference type="Proteomes" id="UP000001554">
    <property type="component" value="Chromosome 6"/>
</dbReference>
<dbReference type="GO" id="GO:0043240">
    <property type="term" value="C:Fanconi anaemia nuclear complex"/>
    <property type="evidence" value="ECO:0007669"/>
    <property type="project" value="InterPro"/>
</dbReference>
<dbReference type="GeneID" id="118418151"/>
<organism evidence="4 5">
    <name type="scientific">Branchiostoma floridae</name>
    <name type="common">Florida lancelet</name>
    <name type="synonym">Amphioxus</name>
    <dbReference type="NCBI Taxonomy" id="7739"/>
    <lineage>
        <taxon>Eukaryota</taxon>
        <taxon>Metazoa</taxon>
        <taxon>Chordata</taxon>
        <taxon>Cephalochordata</taxon>
        <taxon>Leptocardii</taxon>
        <taxon>Amphioxiformes</taxon>
        <taxon>Branchiostomatidae</taxon>
        <taxon>Branchiostoma</taxon>
    </lineage>
</organism>
<dbReference type="KEGG" id="bfo:118418151"/>
<reference evidence="4" key="1">
    <citation type="journal article" date="2020" name="Nat. Ecol. Evol.">
        <title>Deeply conserved synteny resolves early events in vertebrate evolution.</title>
        <authorList>
            <person name="Simakov O."/>
            <person name="Marletaz F."/>
            <person name="Yue J.X."/>
            <person name="O'Connell B."/>
            <person name="Jenkins J."/>
            <person name="Brandt A."/>
            <person name="Calef R."/>
            <person name="Tung C.H."/>
            <person name="Huang T.K."/>
            <person name="Schmutz J."/>
            <person name="Satoh N."/>
            <person name="Yu J.K."/>
            <person name="Putnam N.H."/>
            <person name="Green R.E."/>
            <person name="Rokhsar D.S."/>
        </authorList>
    </citation>
    <scope>NUCLEOTIDE SEQUENCE [LARGE SCALE GENOMIC DNA]</scope>
    <source>
        <strain evidence="4">S238N-H82</strain>
    </source>
</reference>
<dbReference type="PANTHER" id="PTHR12047:SF2">
    <property type="entry name" value="FANCONI ANEMIA GROUP A PROTEIN"/>
    <property type="match status" value="1"/>
</dbReference>
<evidence type="ECO:0000259" key="2">
    <source>
        <dbReference type="Pfam" id="PF15865"/>
    </source>
</evidence>
<evidence type="ECO:0000259" key="3">
    <source>
        <dbReference type="Pfam" id="PF24781"/>
    </source>
</evidence>
<sequence length="710" mass="78513">MPFSYPACRQTSSYIVPPPLVVAEARKDAIPKPSAAGHVSALSCRPRRRLPDPARRLPDPARRACPTRPRSFAPRTRRCPSRPQLARDTAMNFQNGSGTGHISTRTCIEGLKATMGVSGASATALLTQEQRKRVQSLLTAVQALQKDQSFSRSHFIKCLTTEVALPLELVWCLHQTAGIPLSSYLACNVGKPKAMSTFVQSVVQTYFCGSKEDRLVRRDIITGILGSLISYAYTEKRGKSEEASAKGLRKASVVLLDKIFLALIVREEGAQGDEDSRLKLAEVLYHHGNVSQDALQQFCIRQLNAAFAHNPTSSIWEVISAQSRWTYAGLPVHIKDLYTQMLVMLTAEDITRQLEYVVDKDQVNWQAVLSFVSVFLISCNNGPTCLKGLIDRLISQSLESNTCHHLLVAFLLARQAGQEGPHVFPTYSQWFQHNFGGSSSPHVASVRTFSCIMKLLSDMVPHETPQCLKTHILHPPHVLARCRAQLSDYVSLAKTRLADLGESIEESSIYEDGSTDKQGKTDRSQQAAHDVERAMAQFEKTGKVPANVIEASIFRRPYYIGRFLPALLAPRTLPDVPDARMQFIDALKRAEKIPGNMYTAYTEGCRREAAQLLEGVFEGDEQEELFEPVDQLRHSLEKFPAAVITSIQTASAATATNDFTPLLSVVSQRLTLVLETLPGQSSPSEVLELDISHPQLDSYLLQVCSNPCSA</sequence>
<dbReference type="OrthoDB" id="2287188at2759"/>
<protein>
    <submittedName>
        <fullName evidence="5">Fanconi anemia group A protein-like</fullName>
    </submittedName>
</protein>
<evidence type="ECO:0000313" key="4">
    <source>
        <dbReference type="Proteomes" id="UP000001554"/>
    </source>
</evidence>
<keyword evidence="4" id="KW-1185">Reference proteome</keyword>
<evidence type="ECO:0000313" key="5">
    <source>
        <dbReference type="RefSeq" id="XP_035679880.1"/>
    </source>
</evidence>
<accession>A0A9J7MUZ5</accession>
<feature type="region of interest" description="Disordered" evidence="1">
    <location>
        <begin position="32"/>
        <end position="83"/>
    </location>
</feature>
<proteinExistence type="predicted"/>
<dbReference type="AlphaFoldDB" id="A0A9J7MUZ5"/>
<dbReference type="PANTHER" id="PTHR12047">
    <property type="entry name" value="FANCONI ANEMIA GROUP A PROTEIN"/>
    <property type="match status" value="1"/>
</dbReference>
<dbReference type="InterPro" id="IPR031729">
    <property type="entry name" value="Fanconi_A_N"/>
</dbReference>
<feature type="domain" description="Fanconi anaemia group A protein N-terminal" evidence="2">
    <location>
        <begin position="165"/>
        <end position="500"/>
    </location>
</feature>
<dbReference type="Pfam" id="PF24781">
    <property type="entry name" value="FANCA_helical"/>
    <property type="match status" value="1"/>
</dbReference>
<dbReference type="Pfam" id="PF15865">
    <property type="entry name" value="Fanconi_A_N"/>
    <property type="match status" value="1"/>
</dbReference>
<name>A0A9J7MUZ5_BRAFL</name>
<dbReference type="GO" id="GO:0036297">
    <property type="term" value="P:interstrand cross-link repair"/>
    <property type="evidence" value="ECO:0007669"/>
    <property type="project" value="InterPro"/>
</dbReference>
<evidence type="ECO:0000256" key="1">
    <source>
        <dbReference type="SAM" id="MobiDB-lite"/>
    </source>
</evidence>
<dbReference type="InterPro" id="IPR003516">
    <property type="entry name" value="FANCA"/>
</dbReference>
<feature type="domain" description="Fanconi anaemia group A protein helical" evidence="3">
    <location>
        <begin position="525"/>
        <end position="605"/>
    </location>
</feature>
<dbReference type="RefSeq" id="XP_035679880.1">
    <property type="nucleotide sequence ID" value="XM_035823987.1"/>
</dbReference>
<feature type="compositionally biased region" description="Basic and acidic residues" evidence="1">
    <location>
        <begin position="49"/>
        <end position="62"/>
    </location>
</feature>
<dbReference type="InterPro" id="IPR055386">
    <property type="entry name" value="FANCA_helical"/>
</dbReference>
<dbReference type="OMA" id="RIQINIC"/>
<reference evidence="5" key="2">
    <citation type="submission" date="2025-08" db="UniProtKB">
        <authorList>
            <consortium name="RefSeq"/>
        </authorList>
    </citation>
    <scope>IDENTIFICATION</scope>
    <source>
        <strain evidence="5">S238N-H82</strain>
        <tissue evidence="5">Testes</tissue>
    </source>
</reference>